<keyword evidence="1" id="KW-0732">Signal</keyword>
<dbReference type="KEGG" id="beq:BEWA_031310"/>
<dbReference type="AlphaFoldDB" id="L0AYE3"/>
<dbReference type="eggNOG" id="ENOG502TNB6">
    <property type="taxonomic scope" value="Eukaryota"/>
</dbReference>
<reference evidence="2 3" key="1">
    <citation type="journal article" date="2012" name="BMC Genomics">
        <title>Comparative genomic analysis and phylogenetic position of Theileria equi.</title>
        <authorList>
            <person name="Kappmeyer L.S."/>
            <person name="Thiagarajan M."/>
            <person name="Herndon D.R."/>
            <person name="Ramsay J.D."/>
            <person name="Caler E."/>
            <person name="Djikeng A."/>
            <person name="Gillespie J.J."/>
            <person name="Lau A.O."/>
            <person name="Roalson E.H."/>
            <person name="Silva J.C."/>
            <person name="Silva M.G."/>
            <person name="Suarez C.E."/>
            <person name="Ueti M.W."/>
            <person name="Nene V.M."/>
            <person name="Mealey R.H."/>
            <person name="Knowles D.P."/>
            <person name="Brayton K.A."/>
        </authorList>
    </citation>
    <scope>NUCLEOTIDE SEQUENCE [LARGE SCALE GENOMIC DNA]</scope>
    <source>
        <strain evidence="2 3">WA</strain>
    </source>
</reference>
<dbReference type="GeneID" id="15803477"/>
<dbReference type="RefSeq" id="XP_004829944.1">
    <property type="nucleotide sequence ID" value="XM_004829887.1"/>
</dbReference>
<name>L0AYE3_THEEQ</name>
<dbReference type="InterPro" id="IPR029071">
    <property type="entry name" value="Ubiquitin-like_domsf"/>
</dbReference>
<protein>
    <submittedName>
        <fullName evidence="2">Signal peptide-containing protein</fullName>
    </submittedName>
</protein>
<dbReference type="CDD" id="cd17039">
    <property type="entry name" value="Ubl_ubiquitin_like"/>
    <property type="match status" value="1"/>
</dbReference>
<dbReference type="OrthoDB" id="361927at2759"/>
<evidence type="ECO:0000313" key="3">
    <source>
        <dbReference type="Proteomes" id="UP000031512"/>
    </source>
</evidence>
<evidence type="ECO:0000313" key="2">
    <source>
        <dbReference type="EMBL" id="AFZ80278.1"/>
    </source>
</evidence>
<dbReference type="Proteomes" id="UP000031512">
    <property type="component" value="Chromosome 1"/>
</dbReference>
<feature type="signal peptide" evidence="1">
    <location>
        <begin position="1"/>
        <end position="23"/>
    </location>
</feature>
<accession>L0AYE3</accession>
<organism evidence="2 3">
    <name type="scientific">Theileria equi strain WA</name>
    <dbReference type="NCBI Taxonomy" id="1537102"/>
    <lineage>
        <taxon>Eukaryota</taxon>
        <taxon>Sar</taxon>
        <taxon>Alveolata</taxon>
        <taxon>Apicomplexa</taxon>
        <taxon>Aconoidasida</taxon>
        <taxon>Piroplasmida</taxon>
        <taxon>Theileriidae</taxon>
        <taxon>Theileria</taxon>
    </lineage>
</organism>
<proteinExistence type="predicted"/>
<evidence type="ECO:0000256" key="1">
    <source>
        <dbReference type="SAM" id="SignalP"/>
    </source>
</evidence>
<dbReference type="Gene3D" id="3.10.20.90">
    <property type="entry name" value="Phosphatidylinositol 3-kinase Catalytic Subunit, Chain A, domain 1"/>
    <property type="match status" value="1"/>
</dbReference>
<sequence length="340" mass="38213">MANRLRCCSGVALLLLLLLDCSSCISGGGYRKTWNPVARHSGKFKASLPTGLSISKPVVVVVNTYWGKDSPFNSKIQVDADLSDTFHNVKQHIYHKTGIPTKIQTLYICKDAENELNSATIAKDENKLGDHLKELDVADDTKKLRMHILLDLPVPVYQSGQPDPSKIGEYTAALSRYLDMLSDQQSDIWMHCKDNVENFVKESQNIAPKTPTVENEVEESHFVMPNKKIHLQVHHDYPKNPLEVEKRLEILRKMYLPIDVIGTLKFSLMCIIIRATVKHNDTVANALMVAPLVALSCQTRPGKFALYTLFHMIPASIIPQVLTDILPAHISEKLRAKRDL</sequence>
<dbReference type="SUPFAM" id="SSF54236">
    <property type="entry name" value="Ubiquitin-like"/>
    <property type="match status" value="1"/>
</dbReference>
<dbReference type="EMBL" id="CP001669">
    <property type="protein sequence ID" value="AFZ80278.1"/>
    <property type="molecule type" value="Genomic_DNA"/>
</dbReference>
<dbReference type="VEuPathDB" id="PiroplasmaDB:BEWA_031310"/>
<gene>
    <name evidence="2" type="ORF">BEWA_031310</name>
</gene>
<keyword evidence="3" id="KW-1185">Reference proteome</keyword>
<feature type="chain" id="PRO_5003939929" evidence="1">
    <location>
        <begin position="24"/>
        <end position="340"/>
    </location>
</feature>